<dbReference type="Proteomes" id="UP001152622">
    <property type="component" value="Chromosome 1"/>
</dbReference>
<comment type="caution">
    <text evidence="2">The sequence shown here is derived from an EMBL/GenBank/DDBJ whole genome shotgun (WGS) entry which is preliminary data.</text>
</comment>
<dbReference type="EMBL" id="JAINUF010000001">
    <property type="protein sequence ID" value="KAJ8382910.1"/>
    <property type="molecule type" value="Genomic_DNA"/>
</dbReference>
<name>A0A9Q1GEY5_SYNKA</name>
<protein>
    <submittedName>
        <fullName evidence="2">Uncharacterized protein</fullName>
    </submittedName>
</protein>
<feature type="compositionally biased region" description="Basic and acidic residues" evidence="1">
    <location>
        <begin position="92"/>
        <end position="101"/>
    </location>
</feature>
<accession>A0A9Q1GEY5</accession>
<organism evidence="2 3">
    <name type="scientific">Synaphobranchus kaupii</name>
    <name type="common">Kaup's arrowtooth eel</name>
    <dbReference type="NCBI Taxonomy" id="118154"/>
    <lineage>
        <taxon>Eukaryota</taxon>
        <taxon>Metazoa</taxon>
        <taxon>Chordata</taxon>
        <taxon>Craniata</taxon>
        <taxon>Vertebrata</taxon>
        <taxon>Euteleostomi</taxon>
        <taxon>Actinopterygii</taxon>
        <taxon>Neopterygii</taxon>
        <taxon>Teleostei</taxon>
        <taxon>Anguilliformes</taxon>
        <taxon>Synaphobranchidae</taxon>
        <taxon>Synaphobranchus</taxon>
    </lineage>
</organism>
<proteinExistence type="predicted"/>
<keyword evidence="3" id="KW-1185">Reference proteome</keyword>
<sequence length="122" mass="13548">MSPITLWAFSFSNQWKRGARRFPLPPFCRSRSGPARGNRRSERKAAGCITAAALAVCKRLRAHFSGKLTLDKYPQESTRVSGGYGMALGSDGARRSERDAVTRGGESHLPPWRRMQGSRWPG</sequence>
<gene>
    <name evidence="2" type="ORF">SKAU_G00036880</name>
</gene>
<evidence type="ECO:0000313" key="3">
    <source>
        <dbReference type="Proteomes" id="UP001152622"/>
    </source>
</evidence>
<evidence type="ECO:0000256" key="1">
    <source>
        <dbReference type="SAM" id="MobiDB-lite"/>
    </source>
</evidence>
<dbReference type="AlphaFoldDB" id="A0A9Q1GEY5"/>
<feature type="region of interest" description="Disordered" evidence="1">
    <location>
        <begin position="81"/>
        <end position="122"/>
    </location>
</feature>
<reference evidence="2" key="1">
    <citation type="journal article" date="2023" name="Science">
        <title>Genome structures resolve the early diversification of teleost fishes.</title>
        <authorList>
            <person name="Parey E."/>
            <person name="Louis A."/>
            <person name="Montfort J."/>
            <person name="Bouchez O."/>
            <person name="Roques C."/>
            <person name="Iampietro C."/>
            <person name="Lluch J."/>
            <person name="Castinel A."/>
            <person name="Donnadieu C."/>
            <person name="Desvignes T."/>
            <person name="Floi Bucao C."/>
            <person name="Jouanno E."/>
            <person name="Wen M."/>
            <person name="Mejri S."/>
            <person name="Dirks R."/>
            <person name="Jansen H."/>
            <person name="Henkel C."/>
            <person name="Chen W.J."/>
            <person name="Zahm M."/>
            <person name="Cabau C."/>
            <person name="Klopp C."/>
            <person name="Thompson A.W."/>
            <person name="Robinson-Rechavi M."/>
            <person name="Braasch I."/>
            <person name="Lecointre G."/>
            <person name="Bobe J."/>
            <person name="Postlethwait J.H."/>
            <person name="Berthelot C."/>
            <person name="Roest Crollius H."/>
            <person name="Guiguen Y."/>
        </authorList>
    </citation>
    <scope>NUCLEOTIDE SEQUENCE</scope>
    <source>
        <strain evidence="2">WJC10195</strain>
    </source>
</reference>
<evidence type="ECO:0000313" key="2">
    <source>
        <dbReference type="EMBL" id="KAJ8382910.1"/>
    </source>
</evidence>